<keyword evidence="4" id="KW-1185">Reference proteome</keyword>
<dbReference type="EMBL" id="JACHMN010000002">
    <property type="protein sequence ID" value="MBB5870234.1"/>
    <property type="molecule type" value="Genomic_DNA"/>
</dbReference>
<dbReference type="InterPro" id="IPR051910">
    <property type="entry name" value="ComF/GntX_DNA_util-trans"/>
</dbReference>
<protein>
    <submittedName>
        <fullName evidence="3">Putative amidophosphoribosyltransferase</fullName>
    </submittedName>
</protein>
<reference evidence="3 4" key="1">
    <citation type="submission" date="2020-08" db="EMBL/GenBank/DDBJ databases">
        <title>Sequencing the genomes of 1000 actinobacteria strains.</title>
        <authorList>
            <person name="Klenk H.-P."/>
        </authorList>
    </citation>
    <scope>NUCLEOTIDE SEQUENCE [LARGE SCALE GENOMIC DNA]</scope>
    <source>
        <strain evidence="3 4">DSM 45362</strain>
    </source>
</reference>
<evidence type="ECO:0000256" key="1">
    <source>
        <dbReference type="ARBA" id="ARBA00008007"/>
    </source>
</evidence>
<name>A0A841BPN9_9ACTN</name>
<comment type="similarity">
    <text evidence="1">Belongs to the ComF/GntX family.</text>
</comment>
<dbReference type="InterPro" id="IPR000836">
    <property type="entry name" value="PRTase_dom"/>
</dbReference>
<dbReference type="GO" id="GO:0016757">
    <property type="term" value="F:glycosyltransferase activity"/>
    <property type="evidence" value="ECO:0007669"/>
    <property type="project" value="UniProtKB-KW"/>
</dbReference>
<sequence length="238" mass="24232">MVLAALADLVLPTGCAGCGAQGTPRRRGVCAACAAAIGALTPHAVRPTPAPPGLPPCAALGPYGGELRELVLSYKDRGRHGLARPLGTLLAGVVLAVADTPVLLVPVPDTAKAARERHGDHMARLARQAARTLSTAGHPAEVAYPLIARPKADSAHLNAAERAAAAAHAFATRRGRVESLRRKAAGRAVVILDDVVTTGVTLAAVTEHLQAAGVRPNACATLAATVRRSPGQGEFPSV</sequence>
<dbReference type="Proteomes" id="UP000587527">
    <property type="component" value="Unassembled WGS sequence"/>
</dbReference>
<accession>A0A841BPN9</accession>
<keyword evidence="3" id="KW-0328">Glycosyltransferase</keyword>
<dbReference type="InterPro" id="IPR029057">
    <property type="entry name" value="PRTase-like"/>
</dbReference>
<dbReference type="Pfam" id="PF00156">
    <property type="entry name" value="Pribosyltran"/>
    <property type="match status" value="1"/>
</dbReference>
<dbReference type="SUPFAM" id="SSF53271">
    <property type="entry name" value="PRTase-like"/>
    <property type="match status" value="1"/>
</dbReference>
<keyword evidence="3" id="KW-0808">Transferase</keyword>
<feature type="domain" description="Phosphoribosyltransferase" evidence="2">
    <location>
        <begin position="168"/>
        <end position="226"/>
    </location>
</feature>
<dbReference type="PANTHER" id="PTHR47505">
    <property type="entry name" value="DNA UTILIZATION PROTEIN YHGH"/>
    <property type="match status" value="1"/>
</dbReference>
<dbReference type="AlphaFoldDB" id="A0A841BPN9"/>
<proteinExistence type="inferred from homology"/>
<dbReference type="PANTHER" id="PTHR47505:SF1">
    <property type="entry name" value="DNA UTILIZATION PROTEIN YHGH"/>
    <property type="match status" value="1"/>
</dbReference>
<gene>
    <name evidence="3" type="ORF">F4553_003613</name>
</gene>
<evidence type="ECO:0000313" key="4">
    <source>
        <dbReference type="Proteomes" id="UP000587527"/>
    </source>
</evidence>
<comment type="caution">
    <text evidence="3">The sequence shown here is derived from an EMBL/GenBank/DDBJ whole genome shotgun (WGS) entry which is preliminary data.</text>
</comment>
<dbReference type="RefSeq" id="WP_184837480.1">
    <property type="nucleotide sequence ID" value="NZ_JACHMN010000002.1"/>
</dbReference>
<dbReference type="Gene3D" id="3.40.50.2020">
    <property type="match status" value="1"/>
</dbReference>
<evidence type="ECO:0000259" key="2">
    <source>
        <dbReference type="Pfam" id="PF00156"/>
    </source>
</evidence>
<dbReference type="CDD" id="cd06223">
    <property type="entry name" value="PRTases_typeI"/>
    <property type="match status" value="1"/>
</dbReference>
<organism evidence="3 4">
    <name type="scientific">Allocatelliglobosispora scoriae</name>
    <dbReference type="NCBI Taxonomy" id="643052"/>
    <lineage>
        <taxon>Bacteria</taxon>
        <taxon>Bacillati</taxon>
        <taxon>Actinomycetota</taxon>
        <taxon>Actinomycetes</taxon>
        <taxon>Micromonosporales</taxon>
        <taxon>Micromonosporaceae</taxon>
        <taxon>Allocatelliglobosispora</taxon>
    </lineage>
</organism>
<evidence type="ECO:0000313" key="3">
    <source>
        <dbReference type="EMBL" id="MBB5870234.1"/>
    </source>
</evidence>